<proteinExistence type="predicted"/>
<dbReference type="KEGG" id="ffl:HYN86_19065"/>
<sequence>MVSRIRPTQKMPQKDFWVNSVNIFRWCFLRNLLYQIIKQQINKSRILATETHITASVISVHFRKNVMRYAFCCFHNNSF</sequence>
<dbReference type="EMBL" id="CP030261">
    <property type="protein sequence ID" value="AXB58571.1"/>
    <property type="molecule type" value="Genomic_DNA"/>
</dbReference>
<organism evidence="1 2">
    <name type="scientific">Flavobacterium fluviale</name>
    <dbReference type="NCBI Taxonomy" id="2249356"/>
    <lineage>
        <taxon>Bacteria</taxon>
        <taxon>Pseudomonadati</taxon>
        <taxon>Bacteroidota</taxon>
        <taxon>Flavobacteriia</taxon>
        <taxon>Flavobacteriales</taxon>
        <taxon>Flavobacteriaceae</taxon>
        <taxon>Flavobacterium</taxon>
    </lineage>
</organism>
<dbReference type="AlphaFoldDB" id="A0A344LXC9"/>
<keyword evidence="2" id="KW-1185">Reference proteome</keyword>
<gene>
    <name evidence="1" type="ORF">HYN86_19065</name>
</gene>
<name>A0A344LXC9_9FLAO</name>
<accession>A0A344LXC9</accession>
<evidence type="ECO:0000313" key="1">
    <source>
        <dbReference type="EMBL" id="AXB58571.1"/>
    </source>
</evidence>
<protein>
    <submittedName>
        <fullName evidence="1">Uncharacterized protein</fullName>
    </submittedName>
</protein>
<reference evidence="1 2" key="1">
    <citation type="submission" date="2018-06" db="EMBL/GenBank/DDBJ databases">
        <title>Genome sequencing of Flavobacterium.</title>
        <authorList>
            <person name="Baek M.-G."/>
            <person name="Yi H."/>
        </authorList>
    </citation>
    <scope>NUCLEOTIDE SEQUENCE [LARGE SCALE GENOMIC DNA]</scope>
    <source>
        <strain evidence="1 2">HYN0086</strain>
    </source>
</reference>
<dbReference type="Proteomes" id="UP000251561">
    <property type="component" value="Chromosome"/>
</dbReference>
<evidence type="ECO:0000313" key="2">
    <source>
        <dbReference type="Proteomes" id="UP000251561"/>
    </source>
</evidence>